<sequence length="482" mass="51919">MNAFTRFAGPGSEAGGLQRQTALSALSPRRRSFWRSTSGRFALFQFLLSLVCTLPILFYVYYKVDAILVADFTRPLEFRQSNLEKHYRHGGIRELRAAVSSRAERAHRDQTAILLVDATGRKLAGNLAAWPDGLAAPQAWTPETLHRDGVAHAEAFLVRSVRLSSGHRLLLGGLLDNRSDMHAALLLALAAAFALALPIGLLGSFAMVREMNRMVAAIADIGHHIGAGDLRRRAETDGSGDPMDRLKITLNLMLDRIEALVQEHRTLTDALAHDLRSPLARIHMQLAMLAHPPQGREPAAGVAVVSRELDGVLHILESALEISRAEAGIGRGGFETVDVGAMLRDLLEIFQPLATTVGVEIALRCPPGIFLQGDRVLLARAVSNLIDNGLKYGAEGGAILLEASRRGGDVELSVSDRAGGIPGHRRQDALRKFGRLDDARSTPGSGLGLTLVSAVASLHGGSFELQDNGPGLRATLMLPMHL</sequence>
<keyword evidence="5" id="KW-0808">Transferase</keyword>
<evidence type="ECO:0000313" key="15">
    <source>
        <dbReference type="Proteomes" id="UP000306147"/>
    </source>
</evidence>
<dbReference type="PROSITE" id="PS50885">
    <property type="entry name" value="HAMP"/>
    <property type="match status" value="1"/>
</dbReference>
<keyword evidence="8 11" id="KW-1133">Transmembrane helix</keyword>
<dbReference type="Gene3D" id="1.10.287.130">
    <property type="match status" value="1"/>
</dbReference>
<keyword evidence="7 14" id="KW-0418">Kinase</keyword>
<keyword evidence="10 11" id="KW-0472">Membrane</keyword>
<organism evidence="14 15">
    <name type="scientific">Sphingomonas gei</name>
    <dbReference type="NCBI Taxonomy" id="1395960"/>
    <lineage>
        <taxon>Bacteria</taxon>
        <taxon>Pseudomonadati</taxon>
        <taxon>Pseudomonadota</taxon>
        <taxon>Alphaproteobacteria</taxon>
        <taxon>Sphingomonadales</taxon>
        <taxon>Sphingomonadaceae</taxon>
        <taxon>Sphingomonas</taxon>
    </lineage>
</organism>
<evidence type="ECO:0000256" key="9">
    <source>
        <dbReference type="ARBA" id="ARBA00023012"/>
    </source>
</evidence>
<dbReference type="InterPro" id="IPR036097">
    <property type="entry name" value="HisK_dim/P_sf"/>
</dbReference>
<proteinExistence type="predicted"/>
<gene>
    <name evidence="14" type="ORF">E5A73_07435</name>
</gene>
<name>A0A4S1XDY7_9SPHN</name>
<dbReference type="InterPro" id="IPR003660">
    <property type="entry name" value="HAMP_dom"/>
</dbReference>
<protein>
    <recommendedName>
        <fullName evidence="3">histidine kinase</fullName>
        <ecNumber evidence="3">2.7.13.3</ecNumber>
    </recommendedName>
</protein>
<dbReference type="SMART" id="SM00387">
    <property type="entry name" value="HATPase_c"/>
    <property type="match status" value="1"/>
</dbReference>
<dbReference type="InterPro" id="IPR003661">
    <property type="entry name" value="HisK_dim/P_dom"/>
</dbReference>
<dbReference type="InterPro" id="IPR050428">
    <property type="entry name" value="TCS_sensor_his_kinase"/>
</dbReference>
<dbReference type="CDD" id="cd00082">
    <property type="entry name" value="HisKA"/>
    <property type="match status" value="1"/>
</dbReference>
<keyword evidence="4" id="KW-0597">Phosphoprotein</keyword>
<keyword evidence="6 11" id="KW-0812">Transmembrane</keyword>
<dbReference type="SMART" id="SM00388">
    <property type="entry name" value="HisKA"/>
    <property type="match status" value="1"/>
</dbReference>
<keyword evidence="15" id="KW-1185">Reference proteome</keyword>
<dbReference type="GO" id="GO:0005886">
    <property type="term" value="C:plasma membrane"/>
    <property type="evidence" value="ECO:0007669"/>
    <property type="project" value="TreeGrafter"/>
</dbReference>
<evidence type="ECO:0000259" key="13">
    <source>
        <dbReference type="PROSITE" id="PS50885"/>
    </source>
</evidence>
<dbReference type="SMART" id="SM00304">
    <property type="entry name" value="HAMP"/>
    <property type="match status" value="1"/>
</dbReference>
<dbReference type="PANTHER" id="PTHR45436">
    <property type="entry name" value="SENSOR HISTIDINE KINASE YKOH"/>
    <property type="match status" value="1"/>
</dbReference>
<feature type="domain" description="HAMP" evidence="13">
    <location>
        <begin position="205"/>
        <end position="262"/>
    </location>
</feature>
<evidence type="ECO:0000256" key="11">
    <source>
        <dbReference type="SAM" id="Phobius"/>
    </source>
</evidence>
<dbReference type="SUPFAM" id="SSF47384">
    <property type="entry name" value="Homodimeric domain of signal transducing histidine kinase"/>
    <property type="match status" value="1"/>
</dbReference>
<evidence type="ECO:0000256" key="2">
    <source>
        <dbReference type="ARBA" id="ARBA00004370"/>
    </source>
</evidence>
<reference evidence="14 15" key="1">
    <citation type="submission" date="2019-04" db="EMBL/GenBank/DDBJ databases">
        <title>Sphingomonas psychrotolerans sp. nov., isolated from soil in the Tianshan Mountains, Xinjiang, China.</title>
        <authorList>
            <person name="Luo Y."/>
            <person name="Sheng H."/>
        </authorList>
    </citation>
    <scope>NUCLEOTIDE SEQUENCE [LARGE SCALE GENOMIC DNA]</scope>
    <source>
        <strain evidence="14 15">ZFGT-11</strain>
    </source>
</reference>
<dbReference type="PRINTS" id="PR00344">
    <property type="entry name" value="BCTRLSENSOR"/>
</dbReference>
<feature type="domain" description="Histidine kinase" evidence="12">
    <location>
        <begin position="270"/>
        <end position="482"/>
    </location>
</feature>
<dbReference type="InterPro" id="IPR003594">
    <property type="entry name" value="HATPase_dom"/>
</dbReference>
<feature type="transmembrane region" description="Helical" evidence="11">
    <location>
        <begin position="41"/>
        <end position="62"/>
    </location>
</feature>
<dbReference type="RefSeq" id="WP_135963195.1">
    <property type="nucleotide sequence ID" value="NZ_SRXT01000003.1"/>
</dbReference>
<dbReference type="InterPro" id="IPR005467">
    <property type="entry name" value="His_kinase_dom"/>
</dbReference>
<evidence type="ECO:0000259" key="12">
    <source>
        <dbReference type="PROSITE" id="PS50109"/>
    </source>
</evidence>
<dbReference type="Proteomes" id="UP000306147">
    <property type="component" value="Unassembled WGS sequence"/>
</dbReference>
<dbReference type="InterPro" id="IPR004358">
    <property type="entry name" value="Sig_transdc_His_kin-like_C"/>
</dbReference>
<dbReference type="AlphaFoldDB" id="A0A4S1XDY7"/>
<evidence type="ECO:0000256" key="7">
    <source>
        <dbReference type="ARBA" id="ARBA00022777"/>
    </source>
</evidence>
<feature type="transmembrane region" description="Helical" evidence="11">
    <location>
        <begin position="183"/>
        <end position="208"/>
    </location>
</feature>
<evidence type="ECO:0000256" key="10">
    <source>
        <dbReference type="ARBA" id="ARBA00023136"/>
    </source>
</evidence>
<dbReference type="Pfam" id="PF00512">
    <property type="entry name" value="HisKA"/>
    <property type="match status" value="1"/>
</dbReference>
<evidence type="ECO:0000256" key="1">
    <source>
        <dbReference type="ARBA" id="ARBA00000085"/>
    </source>
</evidence>
<evidence type="ECO:0000256" key="3">
    <source>
        <dbReference type="ARBA" id="ARBA00012438"/>
    </source>
</evidence>
<dbReference type="OrthoDB" id="9815202at2"/>
<dbReference type="GO" id="GO:0000155">
    <property type="term" value="F:phosphorelay sensor kinase activity"/>
    <property type="evidence" value="ECO:0007669"/>
    <property type="project" value="InterPro"/>
</dbReference>
<dbReference type="EC" id="2.7.13.3" evidence="3"/>
<evidence type="ECO:0000256" key="8">
    <source>
        <dbReference type="ARBA" id="ARBA00022989"/>
    </source>
</evidence>
<comment type="subcellular location">
    <subcellularLocation>
        <location evidence="2">Membrane</location>
    </subcellularLocation>
</comment>
<dbReference type="EMBL" id="SRXT01000003">
    <property type="protein sequence ID" value="TGX53957.1"/>
    <property type="molecule type" value="Genomic_DNA"/>
</dbReference>
<accession>A0A4S1XDY7</accession>
<dbReference type="Pfam" id="PF02518">
    <property type="entry name" value="HATPase_c"/>
    <property type="match status" value="1"/>
</dbReference>
<keyword evidence="9" id="KW-0902">Two-component regulatory system</keyword>
<dbReference type="PANTHER" id="PTHR45436:SF8">
    <property type="entry name" value="HISTIDINE KINASE"/>
    <property type="match status" value="1"/>
</dbReference>
<dbReference type="SUPFAM" id="SSF55874">
    <property type="entry name" value="ATPase domain of HSP90 chaperone/DNA topoisomerase II/histidine kinase"/>
    <property type="match status" value="1"/>
</dbReference>
<comment type="catalytic activity">
    <reaction evidence="1">
        <text>ATP + protein L-histidine = ADP + protein N-phospho-L-histidine.</text>
        <dbReference type="EC" id="2.7.13.3"/>
    </reaction>
</comment>
<comment type="caution">
    <text evidence="14">The sequence shown here is derived from an EMBL/GenBank/DDBJ whole genome shotgun (WGS) entry which is preliminary data.</text>
</comment>
<dbReference type="PROSITE" id="PS50109">
    <property type="entry name" value="HIS_KIN"/>
    <property type="match status" value="1"/>
</dbReference>
<evidence type="ECO:0000313" key="14">
    <source>
        <dbReference type="EMBL" id="TGX53957.1"/>
    </source>
</evidence>
<evidence type="ECO:0000256" key="4">
    <source>
        <dbReference type="ARBA" id="ARBA00022553"/>
    </source>
</evidence>
<evidence type="ECO:0000256" key="6">
    <source>
        <dbReference type="ARBA" id="ARBA00022692"/>
    </source>
</evidence>
<dbReference type="InterPro" id="IPR036890">
    <property type="entry name" value="HATPase_C_sf"/>
</dbReference>
<evidence type="ECO:0000256" key="5">
    <source>
        <dbReference type="ARBA" id="ARBA00022679"/>
    </source>
</evidence>
<dbReference type="Gene3D" id="3.30.565.10">
    <property type="entry name" value="Histidine kinase-like ATPase, C-terminal domain"/>
    <property type="match status" value="1"/>
</dbReference>